<dbReference type="GO" id="GO:0005509">
    <property type="term" value="F:calcium ion binding"/>
    <property type="evidence" value="ECO:0007669"/>
    <property type="project" value="InterPro"/>
</dbReference>
<organism evidence="4 5">
    <name type="scientific">Galemys pyrenaicus</name>
    <name type="common">Iberian desman</name>
    <name type="synonym">Pyrenean desman</name>
    <dbReference type="NCBI Taxonomy" id="202257"/>
    <lineage>
        <taxon>Eukaryota</taxon>
        <taxon>Metazoa</taxon>
        <taxon>Chordata</taxon>
        <taxon>Craniata</taxon>
        <taxon>Vertebrata</taxon>
        <taxon>Euteleostomi</taxon>
        <taxon>Mammalia</taxon>
        <taxon>Eutheria</taxon>
        <taxon>Laurasiatheria</taxon>
        <taxon>Eulipotyphla</taxon>
        <taxon>Talpidae</taxon>
        <taxon>Galemys</taxon>
    </lineage>
</organism>
<feature type="domain" description="EF-hand" evidence="3">
    <location>
        <begin position="24"/>
        <end position="59"/>
    </location>
</feature>
<accession>A0A8J6AY54</accession>
<dbReference type="AlphaFoldDB" id="A0A8J6AY54"/>
<evidence type="ECO:0000313" key="4">
    <source>
        <dbReference type="EMBL" id="KAG8524907.1"/>
    </source>
</evidence>
<keyword evidence="1" id="KW-0479">Metal-binding</keyword>
<dbReference type="PROSITE" id="PS50222">
    <property type="entry name" value="EF_HAND_2"/>
    <property type="match status" value="1"/>
</dbReference>
<evidence type="ECO:0000259" key="3">
    <source>
        <dbReference type="PROSITE" id="PS50222"/>
    </source>
</evidence>
<dbReference type="EMBL" id="JAGFMF010011224">
    <property type="protein sequence ID" value="KAG8524907.1"/>
    <property type="molecule type" value="Genomic_DNA"/>
</dbReference>
<reference evidence="4" key="1">
    <citation type="journal article" date="2021" name="Evol. Appl.">
        <title>The genome of the Pyrenean desman and the effects of bottlenecks and inbreeding on the genomic landscape of an endangered species.</title>
        <authorList>
            <person name="Escoda L."/>
            <person name="Castresana J."/>
        </authorList>
    </citation>
    <scope>NUCLEOTIDE SEQUENCE</scope>
    <source>
        <strain evidence="4">IBE-C5619</strain>
    </source>
</reference>
<dbReference type="SUPFAM" id="SSF47473">
    <property type="entry name" value="EF-hand"/>
    <property type="match status" value="1"/>
</dbReference>
<dbReference type="Gene3D" id="1.10.238.10">
    <property type="entry name" value="EF-hand"/>
    <property type="match status" value="1"/>
</dbReference>
<evidence type="ECO:0000256" key="1">
    <source>
        <dbReference type="ARBA" id="ARBA00022723"/>
    </source>
</evidence>
<keyword evidence="2" id="KW-0106">Calcium</keyword>
<proteinExistence type="predicted"/>
<evidence type="ECO:0000313" key="5">
    <source>
        <dbReference type="Proteomes" id="UP000700334"/>
    </source>
</evidence>
<dbReference type="OrthoDB" id="9450914at2759"/>
<dbReference type="SMART" id="SM00054">
    <property type="entry name" value="EFh"/>
    <property type="match status" value="1"/>
</dbReference>
<dbReference type="InterPro" id="IPR018247">
    <property type="entry name" value="EF_Hand_1_Ca_BS"/>
</dbReference>
<name>A0A8J6AY54_GALPY</name>
<protein>
    <submittedName>
        <fullName evidence="4">Protein S100-A7</fullName>
    </submittedName>
</protein>
<dbReference type="InterPro" id="IPR011992">
    <property type="entry name" value="EF-hand-dom_pair"/>
</dbReference>
<dbReference type="InterPro" id="IPR002048">
    <property type="entry name" value="EF_hand_dom"/>
</dbReference>
<dbReference type="Proteomes" id="UP000700334">
    <property type="component" value="Unassembled WGS sequence"/>
</dbReference>
<sequence>MTERQQGARGTDSVLFYVSPQDKKGTDYLANLFDKKDQNKDGQIEFSEFLSLLGDLTTDYHKQSHGAEPCSEGHH</sequence>
<gene>
    <name evidence="4" type="ORF">J0S82_020228</name>
</gene>
<comment type="caution">
    <text evidence="4">The sequence shown here is derived from an EMBL/GenBank/DDBJ whole genome shotgun (WGS) entry which is preliminary data.</text>
</comment>
<keyword evidence="5" id="KW-1185">Reference proteome</keyword>
<dbReference type="PROSITE" id="PS00018">
    <property type="entry name" value="EF_HAND_1"/>
    <property type="match status" value="1"/>
</dbReference>
<evidence type="ECO:0000256" key="2">
    <source>
        <dbReference type="ARBA" id="ARBA00022837"/>
    </source>
</evidence>